<dbReference type="Gene3D" id="3.30.9.10">
    <property type="entry name" value="D-Amino Acid Oxidase, subunit A, domain 2"/>
    <property type="match status" value="1"/>
</dbReference>
<dbReference type="InterPro" id="IPR006076">
    <property type="entry name" value="FAD-dep_OxRdtase"/>
</dbReference>
<sequence length="483" mass="52051">MANFAALTNHIKERMMVPPGLPRPGPTISAWQEPVHPTVSAAQSTTLASETDIVIIGSGVTGCGAAHTVLHSKEAAGQRVTVLEARETCSGATGRNGGHLVSNIVQMVPFHLKEHGKHNAATIAGFSAANISRLHEIANGLNDKDRDAAELRVVKERVGMTDNALFEQAVQATKAAGDLPSNSIRHNIFTDRKLIQDSQFHDNVAGMIEQECGGALWPYRLITAVFESLLHDFPDRFQLETHTPVESISYDPTTEKYTLSTPRGAIVAANVIHCTNGHVAHLLPNLRGKLYPIRGTMSVQKPGPAFPRLGDHISWSHHSQPLIDLDSGTLTLGLYYLQQNATTGEIWVGGEVTTVEDLITADDRAVGAIAGKNLGAILPSILRDVEPFEVRRIWSGIMGFTGDGMPLVGQVPASLSGREGKREWISAGYNGHGMDKAWLCGAAAAKMAIGEDLTGFPEPYRITEKRLETLHVDGTADSFLGHF</sequence>
<proteinExistence type="predicted"/>
<evidence type="ECO:0000313" key="2">
    <source>
        <dbReference type="EMBL" id="KAF2153877.1"/>
    </source>
</evidence>
<dbReference type="Pfam" id="PF01266">
    <property type="entry name" value="DAO"/>
    <property type="match status" value="1"/>
</dbReference>
<dbReference type="InterPro" id="IPR036188">
    <property type="entry name" value="FAD/NAD-bd_sf"/>
</dbReference>
<gene>
    <name evidence="2" type="ORF">K461DRAFT_311908</name>
</gene>
<protein>
    <submittedName>
        <fullName evidence="2">FAD dependent oxidoreductase</fullName>
    </submittedName>
</protein>
<dbReference type="PANTHER" id="PTHR13847:SF213">
    <property type="entry name" value="DEPENDENT OXIDOREDUCTASE, PUTATIVE-RELATED"/>
    <property type="match status" value="1"/>
</dbReference>
<dbReference type="EMBL" id="ML996084">
    <property type="protein sequence ID" value="KAF2153877.1"/>
    <property type="molecule type" value="Genomic_DNA"/>
</dbReference>
<reference evidence="2" key="1">
    <citation type="journal article" date="2020" name="Stud. Mycol.">
        <title>101 Dothideomycetes genomes: a test case for predicting lifestyles and emergence of pathogens.</title>
        <authorList>
            <person name="Haridas S."/>
            <person name="Albert R."/>
            <person name="Binder M."/>
            <person name="Bloem J."/>
            <person name="Labutti K."/>
            <person name="Salamov A."/>
            <person name="Andreopoulos B."/>
            <person name="Baker S."/>
            <person name="Barry K."/>
            <person name="Bills G."/>
            <person name="Bluhm B."/>
            <person name="Cannon C."/>
            <person name="Castanera R."/>
            <person name="Culley D."/>
            <person name="Daum C."/>
            <person name="Ezra D."/>
            <person name="Gonzalez J."/>
            <person name="Henrissat B."/>
            <person name="Kuo A."/>
            <person name="Liang C."/>
            <person name="Lipzen A."/>
            <person name="Lutzoni F."/>
            <person name="Magnuson J."/>
            <person name="Mondo S."/>
            <person name="Nolan M."/>
            <person name="Ohm R."/>
            <person name="Pangilinan J."/>
            <person name="Park H.-J."/>
            <person name="Ramirez L."/>
            <person name="Alfaro M."/>
            <person name="Sun H."/>
            <person name="Tritt A."/>
            <person name="Yoshinaga Y."/>
            <person name="Zwiers L.-H."/>
            <person name="Turgeon B."/>
            <person name="Goodwin S."/>
            <person name="Spatafora J."/>
            <person name="Crous P."/>
            <person name="Grigoriev I."/>
        </authorList>
    </citation>
    <scope>NUCLEOTIDE SEQUENCE</scope>
    <source>
        <strain evidence="2">CBS 260.36</strain>
    </source>
</reference>
<keyword evidence="3" id="KW-1185">Reference proteome</keyword>
<evidence type="ECO:0000313" key="3">
    <source>
        <dbReference type="Proteomes" id="UP000799439"/>
    </source>
</evidence>
<dbReference type="OrthoDB" id="429143at2759"/>
<dbReference type="Gene3D" id="3.50.50.60">
    <property type="entry name" value="FAD/NAD(P)-binding domain"/>
    <property type="match status" value="1"/>
</dbReference>
<comment type="caution">
    <text evidence="2">The sequence shown here is derived from an EMBL/GenBank/DDBJ whole genome shotgun (WGS) entry which is preliminary data.</text>
</comment>
<dbReference type="SUPFAM" id="SSF51905">
    <property type="entry name" value="FAD/NAD(P)-binding domain"/>
    <property type="match status" value="1"/>
</dbReference>
<dbReference type="GO" id="GO:0005737">
    <property type="term" value="C:cytoplasm"/>
    <property type="evidence" value="ECO:0007669"/>
    <property type="project" value="TreeGrafter"/>
</dbReference>
<organism evidence="2 3">
    <name type="scientific">Myriangium duriaei CBS 260.36</name>
    <dbReference type="NCBI Taxonomy" id="1168546"/>
    <lineage>
        <taxon>Eukaryota</taxon>
        <taxon>Fungi</taxon>
        <taxon>Dikarya</taxon>
        <taxon>Ascomycota</taxon>
        <taxon>Pezizomycotina</taxon>
        <taxon>Dothideomycetes</taxon>
        <taxon>Dothideomycetidae</taxon>
        <taxon>Myriangiales</taxon>
        <taxon>Myriangiaceae</taxon>
        <taxon>Myriangium</taxon>
    </lineage>
</organism>
<evidence type="ECO:0000259" key="1">
    <source>
        <dbReference type="Pfam" id="PF01266"/>
    </source>
</evidence>
<dbReference type="PANTHER" id="PTHR13847">
    <property type="entry name" value="SARCOSINE DEHYDROGENASE-RELATED"/>
    <property type="match status" value="1"/>
</dbReference>
<name>A0A9P4J1R0_9PEZI</name>
<dbReference type="AlphaFoldDB" id="A0A9P4J1R0"/>
<feature type="domain" description="FAD dependent oxidoreductase" evidence="1">
    <location>
        <begin position="52"/>
        <end position="446"/>
    </location>
</feature>
<accession>A0A9P4J1R0</accession>
<dbReference type="Proteomes" id="UP000799439">
    <property type="component" value="Unassembled WGS sequence"/>
</dbReference>